<protein>
    <submittedName>
        <fullName evidence="1">Uncharacterized protein</fullName>
    </submittedName>
</protein>
<name>A0A7X0SH24_9CLOT</name>
<accession>A0A7X0SH24</accession>
<dbReference type="EMBL" id="JACKWY010000012">
    <property type="protein sequence ID" value="MBB6716228.1"/>
    <property type="molecule type" value="Genomic_DNA"/>
</dbReference>
<comment type="caution">
    <text evidence="1">The sequence shown here is derived from an EMBL/GenBank/DDBJ whole genome shotgun (WGS) entry which is preliminary data.</text>
</comment>
<dbReference type="AlphaFoldDB" id="A0A7X0SH24"/>
<sequence>MNDEECIRQENRVDQYKKMKLRILKLENKKYFCDGKVLENIEVDIKELKEELEEI</sequence>
<organism evidence="1 2">
    <name type="scientific">Clostridium gasigenes</name>
    <dbReference type="NCBI Taxonomy" id="94869"/>
    <lineage>
        <taxon>Bacteria</taxon>
        <taxon>Bacillati</taxon>
        <taxon>Bacillota</taxon>
        <taxon>Clostridia</taxon>
        <taxon>Eubacteriales</taxon>
        <taxon>Clostridiaceae</taxon>
        <taxon>Clostridium</taxon>
    </lineage>
</organism>
<proteinExistence type="predicted"/>
<dbReference type="Proteomes" id="UP000585258">
    <property type="component" value="Unassembled WGS sequence"/>
</dbReference>
<evidence type="ECO:0000313" key="1">
    <source>
        <dbReference type="EMBL" id="MBB6716228.1"/>
    </source>
</evidence>
<dbReference type="RefSeq" id="WP_185165295.1">
    <property type="nucleotide sequence ID" value="NZ_JACKWY010000012.1"/>
</dbReference>
<evidence type="ECO:0000313" key="2">
    <source>
        <dbReference type="Proteomes" id="UP000585258"/>
    </source>
</evidence>
<reference evidence="1 2" key="1">
    <citation type="submission" date="2020-08" db="EMBL/GenBank/DDBJ databases">
        <title>Clostridia isolated from Swiss meat.</title>
        <authorList>
            <person name="Wambui J."/>
            <person name="Stevens M.J.A."/>
            <person name="Stephan R."/>
        </authorList>
    </citation>
    <scope>NUCLEOTIDE SEQUENCE [LARGE SCALE GENOMIC DNA]</scope>
    <source>
        <strain evidence="1 2">CM001</strain>
    </source>
</reference>
<gene>
    <name evidence="1" type="ORF">H7E68_16100</name>
</gene>